<evidence type="ECO:0000256" key="1">
    <source>
        <dbReference type="SAM" id="Phobius"/>
    </source>
</evidence>
<dbReference type="STRING" id="50376.A0A517LJF3"/>
<dbReference type="EMBL" id="CP042197">
    <property type="protein sequence ID" value="QDS75771.1"/>
    <property type="molecule type" value="Genomic_DNA"/>
</dbReference>
<dbReference type="OrthoDB" id="191139at2759"/>
<organism evidence="2 3">
    <name type="scientific">Venturia effusa</name>
    <dbReference type="NCBI Taxonomy" id="50376"/>
    <lineage>
        <taxon>Eukaryota</taxon>
        <taxon>Fungi</taxon>
        <taxon>Dikarya</taxon>
        <taxon>Ascomycota</taxon>
        <taxon>Pezizomycotina</taxon>
        <taxon>Dothideomycetes</taxon>
        <taxon>Pleosporomycetidae</taxon>
        <taxon>Venturiales</taxon>
        <taxon>Venturiaceae</taxon>
        <taxon>Venturia</taxon>
    </lineage>
</organism>
<sequence>MIECSNSSIMAKRRGVSSAILCSLIFLFALVVLHLYSTTGEVVPHSVTSTTIKVTDPISLAVSHDTIPSNDSGSIPQASIQGGRHELRSHVYRRDVLDDYAKAVGKGHEFFCFMGRSKKGAQAWIDSTPGLQKYPLESAFNDPAEIDKWGWEVVNDGHDLLASGSIKAYLYKLMKDMKVLNPETPESWAVYQWRHLKPWSVVRDPGSTLPSSGPRLFRAFYQNYFTKDKGNIAIVIDMMFSPQGVVKQGVPGPPPDLGRTSDMLFLQYYKHGQEFYDFPPPLPVSRIPAPRHIFIQNIVTPAVKAMFARLAELDGTPPPGGQQYFPDSEEGMMLMGTAHGMSVGWFLIQHKDHFGNMGVISIRIWLSGVQWSLYFEIGEVEMEDDQAGDAVARARRRAALLR</sequence>
<keyword evidence="1" id="KW-1133">Transmembrane helix</keyword>
<reference evidence="2 3" key="1">
    <citation type="submission" date="2019-07" db="EMBL/GenBank/DDBJ databases">
        <title>Finished genome of Venturia effusa.</title>
        <authorList>
            <person name="Young C.A."/>
            <person name="Cox M.P."/>
            <person name="Ganley A.R.D."/>
            <person name="David W.J."/>
        </authorList>
    </citation>
    <scope>NUCLEOTIDE SEQUENCE [LARGE SCALE GENOMIC DNA]</scope>
    <source>
        <strain evidence="3">albino</strain>
    </source>
</reference>
<evidence type="ECO:0000313" key="2">
    <source>
        <dbReference type="EMBL" id="QDS75771.1"/>
    </source>
</evidence>
<keyword evidence="3" id="KW-1185">Reference proteome</keyword>
<name>A0A517LJF3_9PEZI</name>
<keyword evidence="1" id="KW-0472">Membrane</keyword>
<feature type="transmembrane region" description="Helical" evidence="1">
    <location>
        <begin position="16"/>
        <end position="36"/>
    </location>
</feature>
<gene>
    <name evidence="2" type="ORF">FKW77_008744</name>
</gene>
<accession>A0A517LJF3</accession>
<dbReference type="AlphaFoldDB" id="A0A517LJF3"/>
<protein>
    <submittedName>
        <fullName evidence="2">Uncharacterized protein</fullName>
    </submittedName>
</protein>
<proteinExistence type="predicted"/>
<dbReference type="Proteomes" id="UP000316270">
    <property type="component" value="Chromosome 13"/>
</dbReference>
<evidence type="ECO:0000313" key="3">
    <source>
        <dbReference type="Proteomes" id="UP000316270"/>
    </source>
</evidence>
<keyword evidence="1" id="KW-0812">Transmembrane</keyword>